<proteinExistence type="inferred from homology"/>
<comment type="similarity">
    <text evidence="1">Belongs to the SAPS family.</text>
</comment>
<dbReference type="GO" id="GO:0005829">
    <property type="term" value="C:cytosol"/>
    <property type="evidence" value="ECO:0007669"/>
    <property type="project" value="TreeGrafter"/>
</dbReference>
<feature type="compositionally biased region" description="Polar residues" evidence="3">
    <location>
        <begin position="575"/>
        <end position="586"/>
    </location>
</feature>
<dbReference type="OrthoDB" id="295029at2759"/>
<protein>
    <recommendedName>
        <fullName evidence="6">Extragenic suppressor of kinetochore protein 1</fullName>
    </recommendedName>
</protein>
<dbReference type="GO" id="GO:0019903">
    <property type="term" value="F:protein phosphatase binding"/>
    <property type="evidence" value="ECO:0007669"/>
    <property type="project" value="InterPro"/>
</dbReference>
<dbReference type="GO" id="GO:0005634">
    <property type="term" value="C:nucleus"/>
    <property type="evidence" value="ECO:0007669"/>
    <property type="project" value="TreeGrafter"/>
</dbReference>
<dbReference type="OMA" id="HAYIACE"/>
<dbReference type="AlphaFoldDB" id="R7YY41"/>
<dbReference type="Proteomes" id="UP000016924">
    <property type="component" value="Unassembled WGS sequence"/>
</dbReference>
<feature type="compositionally biased region" description="Low complexity" evidence="3">
    <location>
        <begin position="548"/>
        <end position="571"/>
    </location>
</feature>
<dbReference type="EMBL" id="JH767583">
    <property type="protein sequence ID" value="EON66865.1"/>
    <property type="molecule type" value="Genomic_DNA"/>
</dbReference>
<feature type="region of interest" description="Disordered" evidence="3">
    <location>
        <begin position="890"/>
        <end position="1030"/>
    </location>
</feature>
<keyword evidence="2" id="KW-0131">Cell cycle</keyword>
<dbReference type="STRING" id="1168221.R7YY41"/>
<reference evidence="5" key="1">
    <citation type="submission" date="2012-06" db="EMBL/GenBank/DDBJ databases">
        <title>The genome sequence of Coniosporium apollinis CBS 100218.</title>
        <authorList>
            <consortium name="The Broad Institute Genome Sequencing Platform"/>
            <person name="Cuomo C."/>
            <person name="Gorbushina A."/>
            <person name="Noack S."/>
            <person name="Walker B."/>
            <person name="Young S.K."/>
            <person name="Zeng Q."/>
            <person name="Gargeya S."/>
            <person name="Fitzgerald M."/>
            <person name="Haas B."/>
            <person name="Abouelleil A."/>
            <person name="Alvarado L."/>
            <person name="Arachchi H.M."/>
            <person name="Berlin A.M."/>
            <person name="Chapman S.B."/>
            <person name="Goldberg J."/>
            <person name="Griggs A."/>
            <person name="Gujja S."/>
            <person name="Hansen M."/>
            <person name="Howarth C."/>
            <person name="Imamovic A."/>
            <person name="Larimer J."/>
            <person name="McCowan C."/>
            <person name="Montmayeur A."/>
            <person name="Murphy C."/>
            <person name="Neiman D."/>
            <person name="Pearson M."/>
            <person name="Priest M."/>
            <person name="Roberts A."/>
            <person name="Saif S."/>
            <person name="Shea T."/>
            <person name="Sisk P."/>
            <person name="Sykes S."/>
            <person name="Wortman J."/>
            <person name="Nusbaum C."/>
            <person name="Birren B."/>
        </authorList>
    </citation>
    <scope>NUCLEOTIDE SEQUENCE [LARGE SCALE GENOMIC DNA]</scope>
    <source>
        <strain evidence="5">CBS 100218</strain>
    </source>
</reference>
<dbReference type="InterPro" id="IPR007587">
    <property type="entry name" value="SAPS"/>
</dbReference>
<feature type="compositionally biased region" description="Acidic residues" evidence="3">
    <location>
        <begin position="898"/>
        <end position="909"/>
    </location>
</feature>
<evidence type="ECO:0000313" key="5">
    <source>
        <dbReference type="Proteomes" id="UP000016924"/>
    </source>
</evidence>
<dbReference type="RefSeq" id="XP_007782182.1">
    <property type="nucleotide sequence ID" value="XM_007783992.1"/>
</dbReference>
<name>R7YY41_CONA1</name>
<feature type="compositionally biased region" description="Pro residues" evidence="3">
    <location>
        <begin position="925"/>
        <end position="937"/>
    </location>
</feature>
<feature type="region of interest" description="Disordered" evidence="3">
    <location>
        <begin position="502"/>
        <end position="649"/>
    </location>
</feature>
<feature type="region of interest" description="Disordered" evidence="3">
    <location>
        <begin position="418"/>
        <end position="476"/>
    </location>
</feature>
<evidence type="ECO:0000256" key="2">
    <source>
        <dbReference type="ARBA" id="ARBA00023306"/>
    </source>
</evidence>
<organism evidence="4 5">
    <name type="scientific">Coniosporium apollinis (strain CBS 100218)</name>
    <name type="common">Rock-inhabiting black yeast</name>
    <dbReference type="NCBI Taxonomy" id="1168221"/>
    <lineage>
        <taxon>Eukaryota</taxon>
        <taxon>Fungi</taxon>
        <taxon>Dikarya</taxon>
        <taxon>Ascomycota</taxon>
        <taxon>Pezizomycotina</taxon>
        <taxon>Dothideomycetes</taxon>
        <taxon>Dothideomycetes incertae sedis</taxon>
        <taxon>Coniosporium</taxon>
    </lineage>
</organism>
<dbReference type="GeneID" id="19903578"/>
<sequence length="1030" mass="113306">MFWRFGGYPVKSPVDDALERPDCTIEDLLKIDETIGELKQQNSKLLEFLREKNVLDRLLRYVVATKRPTSPNATTAEGTRRTSEGSAALEGFFGKVKSRARSKSIAKSDAEESEDEKQRLKFAYVACEILSSDVWSISEALLEHPDSLRNFWLYMKQPAPLDPIQVGYFTKVNEALLDRKTEEMLDFLKSLDNVVPDILQHVDCPAVMDLLLKLISLEKSEGGQGIVDWLQQQSLVPILLSYLSPDHCSSTQTSAGDFLKAIITISANATTQDQSVIGPNELTRQLVSEECVSTLITDMLRGGNPLTVGVGIVIEVIRKNNSDYDLETQVGPTPKTSDPIYLGTLLRQFAKHVPDFMELISNPNHTVVNSDGTKTVRKRELKAAFGGKIEPLGFDRFKTCELMAELLHCSNMALLNERSAESEVKRRDAERERLKAEGKLAPAKETASGQEDFGTSVDSHGFHHARAPSQLGEPPEEIKRLEVHNSAEEEDFEKVAVSEAEIRDDFDEKDEIASPAAPAGTTADEAESPTSAGLTDDVGGLALDNDTEMSNPEPSSPEPQSTQPMTPSTPESSKHQASLLTQQLNESPDPISRDTTIELSPHPEDKPAPLFAGKKDASPEKTEPMQDTQTQKTSPDIEEPVESSLGGDNESLESVLLSGQEGESMPVYEVDVDGSPVVGDLLKIMFVEHRVVPTILDFFFRFPWNNFLHNVVYDVVQQVFNGQMDRGFNRNLAVDLFETGRITERVIEGQQASDKSQAETSMRLGYMGHLTLIAEEVVKFTERHPPELLSQVVLEKVMSRRWIDYVEHTLAETRERDNAILGGVRPDMSVGPRQAVLNAVNASQGFGNTNSSSLANAGLSGNGSVPLDSMELTNTSSASGGNYGFSGGSLLSGFNNSSDEEDEEMDDGEGEKQTPTVDDSDQPSSAPPPSNIPPPLQVQPSRARRQFALRLAQRKREMEAAARAQEAEEGEEDDDPSPELESVDLLAEQWAAERSALNGRGDPERFADLFDAPDSGEDSEDEKETSRKRA</sequence>
<feature type="compositionally biased region" description="Basic and acidic residues" evidence="3">
    <location>
        <begin position="591"/>
        <end position="624"/>
    </location>
</feature>
<evidence type="ECO:0000256" key="1">
    <source>
        <dbReference type="ARBA" id="ARBA00006180"/>
    </source>
</evidence>
<evidence type="ECO:0000256" key="3">
    <source>
        <dbReference type="SAM" id="MobiDB-lite"/>
    </source>
</evidence>
<feature type="compositionally biased region" description="Acidic residues" evidence="3">
    <location>
        <begin position="1014"/>
        <end position="1023"/>
    </location>
</feature>
<dbReference type="PANTHER" id="PTHR12634:SF8">
    <property type="entry name" value="FIERY MOUNTAIN, ISOFORM D"/>
    <property type="match status" value="1"/>
</dbReference>
<feature type="compositionally biased region" description="Basic and acidic residues" evidence="3">
    <location>
        <begin position="418"/>
        <end position="438"/>
    </location>
</feature>
<dbReference type="eggNOG" id="KOG2073">
    <property type="taxonomic scope" value="Eukaryota"/>
</dbReference>
<dbReference type="Pfam" id="PF04499">
    <property type="entry name" value="SAPS"/>
    <property type="match status" value="1"/>
</dbReference>
<accession>R7YY41</accession>
<evidence type="ECO:0008006" key="6">
    <source>
        <dbReference type="Google" id="ProtNLM"/>
    </source>
</evidence>
<feature type="compositionally biased region" description="Polar residues" evidence="3">
    <location>
        <begin position="625"/>
        <end position="634"/>
    </location>
</feature>
<keyword evidence="5" id="KW-1185">Reference proteome</keyword>
<feature type="compositionally biased region" description="Acidic residues" evidence="3">
    <location>
        <begin position="967"/>
        <end position="982"/>
    </location>
</feature>
<gene>
    <name evidence="4" type="ORF">W97_06267</name>
</gene>
<evidence type="ECO:0000313" key="4">
    <source>
        <dbReference type="EMBL" id="EON66865.1"/>
    </source>
</evidence>
<dbReference type="HOGENOM" id="CLU_003676_1_1_1"/>
<dbReference type="PANTHER" id="PTHR12634">
    <property type="entry name" value="SIT4 YEAST -ASSOCIATING PROTEIN-RELATED"/>
    <property type="match status" value="1"/>
</dbReference>
<dbReference type="GO" id="GO:0019888">
    <property type="term" value="F:protein phosphatase regulator activity"/>
    <property type="evidence" value="ECO:0007669"/>
    <property type="project" value="TreeGrafter"/>
</dbReference>